<dbReference type="EMBL" id="CP002345">
    <property type="protein sequence ID" value="ADQ80079.1"/>
    <property type="molecule type" value="Genomic_DNA"/>
</dbReference>
<protein>
    <recommendedName>
        <fullName evidence="1">Glycosyltransferase 2-like domain-containing protein</fullName>
    </recommendedName>
</protein>
<gene>
    <name evidence="2" type="ordered locus">Palpr_1940</name>
</gene>
<reference key="1">
    <citation type="submission" date="2010-11" db="EMBL/GenBank/DDBJ databases">
        <title>The complete genome of Paludibacter propionicigenes DSM 17365.</title>
        <authorList>
            <consortium name="US DOE Joint Genome Institute (JGI-PGF)"/>
            <person name="Lucas S."/>
            <person name="Copeland A."/>
            <person name="Lapidus A."/>
            <person name="Bruce D."/>
            <person name="Goodwin L."/>
            <person name="Pitluck S."/>
            <person name="Kyrpides N."/>
            <person name="Mavromatis K."/>
            <person name="Ivanova N."/>
            <person name="Munk A.C."/>
            <person name="Brettin T."/>
            <person name="Detter J.C."/>
            <person name="Han C."/>
            <person name="Tapia R."/>
            <person name="Land M."/>
            <person name="Hauser L."/>
            <person name="Markowitz V."/>
            <person name="Cheng J.-F."/>
            <person name="Hugenholtz P."/>
            <person name="Woyke T."/>
            <person name="Wu D."/>
            <person name="Gronow S."/>
            <person name="Wellnitz S."/>
            <person name="Brambilla E."/>
            <person name="Klenk H.-P."/>
            <person name="Eisen J.A."/>
        </authorList>
    </citation>
    <scope>NUCLEOTIDE SEQUENCE</scope>
    <source>
        <strain>WB4</strain>
    </source>
</reference>
<dbReference type="eggNOG" id="COG1216">
    <property type="taxonomic scope" value="Bacteria"/>
</dbReference>
<dbReference type="STRING" id="694427.Palpr_1940"/>
<dbReference type="AlphaFoldDB" id="E4T5T5"/>
<dbReference type="InterPro" id="IPR001173">
    <property type="entry name" value="Glyco_trans_2-like"/>
</dbReference>
<sequence length="238" mass="27590">MSKLHIVTPVKDSVEIAEKTIESIMSSEISADFIYTVYNDFSSDESTNALEQLSKKFDFNLINLKDVTLHPSPNYLTILQMAQQRASFEEAHILIVESDVVVGKNTIQQLYDYATQLENPGLIASITTDVNKKVNYPYLFAKRIKSKVASTRKQLSFCCTLISQSFLNSYNFNQLNPDRTWHDYFISHKTLELGYKNYLVTSVPVVHLQHSIYPWMHLKQTQPGRYYWNKIIDKIFNK</sequence>
<dbReference type="InterPro" id="IPR029044">
    <property type="entry name" value="Nucleotide-diphossugar_trans"/>
</dbReference>
<accession>E4T5T5</accession>
<name>E4T5T5_PALPW</name>
<organism evidence="2 3">
    <name type="scientific">Paludibacter propionicigenes (strain DSM 17365 / JCM 13257 / WB4)</name>
    <dbReference type="NCBI Taxonomy" id="694427"/>
    <lineage>
        <taxon>Bacteria</taxon>
        <taxon>Pseudomonadati</taxon>
        <taxon>Bacteroidota</taxon>
        <taxon>Bacteroidia</taxon>
        <taxon>Bacteroidales</taxon>
        <taxon>Paludibacteraceae</taxon>
        <taxon>Paludibacter</taxon>
    </lineage>
</organism>
<evidence type="ECO:0000313" key="3">
    <source>
        <dbReference type="Proteomes" id="UP000008718"/>
    </source>
</evidence>
<reference evidence="2 3" key="2">
    <citation type="journal article" date="2011" name="Stand. Genomic Sci.">
        <title>Complete genome sequence of Paludibacter propionicigenes type strain (WB4).</title>
        <authorList>
            <person name="Gronow S."/>
            <person name="Munk C."/>
            <person name="Lapidus A."/>
            <person name="Nolan M."/>
            <person name="Lucas S."/>
            <person name="Hammon N."/>
            <person name="Deshpande S."/>
            <person name="Cheng J.F."/>
            <person name="Tapia R."/>
            <person name="Han C."/>
            <person name="Goodwin L."/>
            <person name="Pitluck S."/>
            <person name="Liolios K."/>
            <person name="Ivanova N."/>
            <person name="Mavromatis K."/>
            <person name="Mikhailova N."/>
            <person name="Pati A."/>
            <person name="Chen A."/>
            <person name="Palaniappan K."/>
            <person name="Land M."/>
            <person name="Hauser L."/>
            <person name="Chang Y.J."/>
            <person name="Jeffries C.D."/>
            <person name="Brambilla E."/>
            <person name="Rohde M."/>
            <person name="Goker M."/>
            <person name="Detter J.C."/>
            <person name="Woyke T."/>
            <person name="Bristow J."/>
            <person name="Eisen J.A."/>
            <person name="Markowitz V."/>
            <person name="Hugenholtz P."/>
            <person name="Kyrpides N.C."/>
            <person name="Klenk H.P."/>
        </authorList>
    </citation>
    <scope>NUCLEOTIDE SEQUENCE [LARGE SCALE GENOMIC DNA]</scope>
    <source>
        <strain evidence="3">DSM 17365 / JCM 13257 / WB4</strain>
    </source>
</reference>
<proteinExistence type="predicted"/>
<dbReference type="Pfam" id="PF00535">
    <property type="entry name" value="Glycos_transf_2"/>
    <property type="match status" value="1"/>
</dbReference>
<dbReference type="OrthoDB" id="1041945at2"/>
<dbReference type="HOGENOM" id="CLU_1084410_0_0_10"/>
<dbReference type="Gene3D" id="3.90.550.10">
    <property type="entry name" value="Spore Coat Polysaccharide Biosynthesis Protein SpsA, Chain A"/>
    <property type="match status" value="1"/>
</dbReference>
<evidence type="ECO:0000259" key="1">
    <source>
        <dbReference type="Pfam" id="PF00535"/>
    </source>
</evidence>
<dbReference type="SUPFAM" id="SSF53448">
    <property type="entry name" value="Nucleotide-diphospho-sugar transferases"/>
    <property type="match status" value="1"/>
</dbReference>
<feature type="domain" description="Glycosyltransferase 2-like" evidence="1">
    <location>
        <begin position="6"/>
        <end position="139"/>
    </location>
</feature>
<dbReference type="KEGG" id="ppn:Palpr_1940"/>
<keyword evidence="3" id="KW-1185">Reference proteome</keyword>
<dbReference type="RefSeq" id="WP_013445448.1">
    <property type="nucleotide sequence ID" value="NC_014734.1"/>
</dbReference>
<dbReference type="Proteomes" id="UP000008718">
    <property type="component" value="Chromosome"/>
</dbReference>
<evidence type="ECO:0000313" key="2">
    <source>
        <dbReference type="EMBL" id="ADQ80079.1"/>
    </source>
</evidence>